<dbReference type="GO" id="GO:0000049">
    <property type="term" value="F:tRNA binding"/>
    <property type="evidence" value="ECO:0007669"/>
    <property type="project" value="InterPro"/>
</dbReference>
<keyword evidence="2" id="KW-0547">Nucleotide-binding</keyword>
<dbReference type="SUPFAM" id="SSF48452">
    <property type="entry name" value="TPR-like"/>
    <property type="match status" value="1"/>
</dbReference>
<dbReference type="Pfam" id="PF19269">
    <property type="entry name" value="Anticodon_2"/>
    <property type="match status" value="1"/>
</dbReference>
<dbReference type="Gene3D" id="1.25.40.10">
    <property type="entry name" value="Tetratricopeptide repeat domain"/>
    <property type="match status" value="1"/>
</dbReference>
<dbReference type="GO" id="GO:0004812">
    <property type="term" value="F:aminoacyl-tRNA ligase activity"/>
    <property type="evidence" value="ECO:0007669"/>
    <property type="project" value="UniProtKB-KW"/>
</dbReference>
<dbReference type="AlphaFoldDB" id="X1U7L3"/>
<name>X1U7L3_9ZZZZ</name>
<keyword evidence="1" id="KW-0436">Ligase</keyword>
<keyword evidence="5" id="KW-0030">Aminoacyl-tRNA synthetase</keyword>
<evidence type="ECO:0000256" key="1">
    <source>
        <dbReference type="ARBA" id="ARBA00022598"/>
    </source>
</evidence>
<organism evidence="7">
    <name type="scientific">marine sediment metagenome</name>
    <dbReference type="NCBI Taxonomy" id="412755"/>
    <lineage>
        <taxon>unclassified sequences</taxon>
        <taxon>metagenomes</taxon>
        <taxon>ecological metagenomes</taxon>
    </lineage>
</organism>
<evidence type="ECO:0000256" key="3">
    <source>
        <dbReference type="ARBA" id="ARBA00022840"/>
    </source>
</evidence>
<evidence type="ECO:0000313" key="7">
    <source>
        <dbReference type="EMBL" id="GAI95845.1"/>
    </source>
</evidence>
<dbReference type="GO" id="GO:0005524">
    <property type="term" value="F:ATP binding"/>
    <property type="evidence" value="ECO:0007669"/>
    <property type="project" value="UniProtKB-KW"/>
</dbReference>
<feature type="non-terminal residue" evidence="7">
    <location>
        <position position="1"/>
    </location>
</feature>
<comment type="caution">
    <text evidence="7">The sequence shown here is derived from an EMBL/GenBank/DDBJ whole genome shotgun (WGS) entry which is preliminary data.</text>
</comment>
<dbReference type="EMBL" id="BARW01020798">
    <property type="protein sequence ID" value="GAI95845.1"/>
    <property type="molecule type" value="Genomic_DNA"/>
</dbReference>
<dbReference type="GO" id="GO:0006412">
    <property type="term" value="P:translation"/>
    <property type="evidence" value="ECO:0007669"/>
    <property type="project" value="UniProtKB-KW"/>
</dbReference>
<dbReference type="SUPFAM" id="SSF48163">
    <property type="entry name" value="An anticodon-binding domain of class I aminoacyl-tRNA synthetases"/>
    <property type="match status" value="1"/>
</dbReference>
<protein>
    <recommendedName>
        <fullName evidence="6">Aminoacyl-tRNA synthetase class I anticodon-binding domain-containing protein</fullName>
    </recommendedName>
</protein>
<evidence type="ECO:0000259" key="6">
    <source>
        <dbReference type="Pfam" id="PF19269"/>
    </source>
</evidence>
<dbReference type="InterPro" id="IPR011990">
    <property type="entry name" value="TPR-like_helical_dom_sf"/>
</dbReference>
<dbReference type="InterPro" id="IPR020751">
    <property type="entry name" value="aa-tRNA-synth_I_codon-bd_sub2"/>
</dbReference>
<evidence type="ECO:0000256" key="5">
    <source>
        <dbReference type="ARBA" id="ARBA00023146"/>
    </source>
</evidence>
<dbReference type="InterPro" id="IPR045462">
    <property type="entry name" value="aa-tRNA-synth_I_cd-bd"/>
</dbReference>
<feature type="domain" description="Aminoacyl-tRNA synthetase class I anticodon-binding" evidence="6">
    <location>
        <begin position="2"/>
        <end position="100"/>
    </location>
</feature>
<gene>
    <name evidence="7" type="ORF">S12H4_35065</name>
</gene>
<proteinExistence type="predicted"/>
<sequence length="177" mass="21101">DDQFVEKVCDLVKERATFVHELWDHAWFIFKTPEEYDQKTMRRSWKEQTPRIMKELYEVLSDITDFTSVNTEKVVRKWIEEKDYGVGQVMNAFRLCIVGEALPIFQKLLENDPANSNLRYYIGVCYYHTNNYNASKEYLTIASENTSEKYKDSVFEKNAPQDVFSYLEFIENIELKN</sequence>
<evidence type="ECO:0000256" key="2">
    <source>
        <dbReference type="ARBA" id="ARBA00022741"/>
    </source>
</evidence>
<dbReference type="InterPro" id="IPR008925">
    <property type="entry name" value="aa_tRNA-synth_I_cd-bd_sf"/>
</dbReference>
<accession>X1U7L3</accession>
<keyword evidence="4" id="KW-0648">Protein biosynthesis</keyword>
<dbReference type="Gene3D" id="1.10.10.350">
    <property type="match status" value="1"/>
</dbReference>
<keyword evidence="3" id="KW-0067">ATP-binding</keyword>
<reference evidence="7" key="1">
    <citation type="journal article" date="2014" name="Front. Microbiol.">
        <title>High frequency of phylogenetically diverse reductive dehalogenase-homologous genes in deep subseafloor sedimentary metagenomes.</title>
        <authorList>
            <person name="Kawai M."/>
            <person name="Futagami T."/>
            <person name="Toyoda A."/>
            <person name="Takaki Y."/>
            <person name="Nishi S."/>
            <person name="Hori S."/>
            <person name="Arai W."/>
            <person name="Tsubouchi T."/>
            <person name="Morono Y."/>
            <person name="Uchiyama I."/>
            <person name="Ito T."/>
            <person name="Fujiyama A."/>
            <person name="Inagaki F."/>
            <person name="Takami H."/>
        </authorList>
    </citation>
    <scope>NUCLEOTIDE SEQUENCE</scope>
    <source>
        <strain evidence="7">Expedition CK06-06</strain>
    </source>
</reference>
<evidence type="ECO:0000256" key="4">
    <source>
        <dbReference type="ARBA" id="ARBA00022917"/>
    </source>
</evidence>